<evidence type="ECO:0000313" key="2">
    <source>
        <dbReference type="EMBL" id="TDE44362.1"/>
    </source>
</evidence>
<dbReference type="Proteomes" id="UP000294814">
    <property type="component" value="Unassembled WGS sequence"/>
</dbReference>
<keyword evidence="1" id="KW-0472">Membrane</keyword>
<feature type="transmembrane region" description="Helical" evidence="1">
    <location>
        <begin position="27"/>
        <end position="47"/>
    </location>
</feature>
<dbReference type="EMBL" id="SMLG01000005">
    <property type="protein sequence ID" value="TDE44362.1"/>
    <property type="molecule type" value="Genomic_DNA"/>
</dbReference>
<proteinExistence type="predicted"/>
<protein>
    <submittedName>
        <fullName evidence="2">Metal-dependent hydrolase</fullName>
    </submittedName>
</protein>
<sequence>MDSLTQIALGIAIAEVCLGTKLKNRTFLYGSILGTIPDLDVVIGLFLNPVDGIMIHRGVSHSLILFLFLSPFLGWIISKIEKEKINFLGATLMVFWCLFTHVLLDMFTSWGTQILWPLSHRFALKTIFVIDPLYTIPLLISLLMVWRTNKVLLRKKYIRRGLYISSAYLFLSCFIKLYALNQFEKALTKQGIQYSEIIVKPTAFNLILWNANIATSDNYLLGDYSLFDSQPISFTAYVKNADLERQLIRNSDFEKLKKVSEGWYIVSKQNETLYFNDLRFGLLNDNPKQPQFAFSYKFVQTNSELKAVEVTKEKRDGKRLLQKIFKRLKGN</sequence>
<organism evidence="2 3">
    <name type="scientific">Flavobacterium rhamnosiphilum</name>
    <dbReference type="NCBI Taxonomy" id="2541724"/>
    <lineage>
        <taxon>Bacteria</taxon>
        <taxon>Pseudomonadati</taxon>
        <taxon>Bacteroidota</taxon>
        <taxon>Flavobacteriia</taxon>
        <taxon>Flavobacteriales</taxon>
        <taxon>Flavobacteriaceae</taxon>
        <taxon>Flavobacterium</taxon>
    </lineage>
</organism>
<dbReference type="InterPro" id="IPR053170">
    <property type="entry name" value="Transcription_regulator"/>
</dbReference>
<name>A0A4R5F917_9FLAO</name>
<dbReference type="Pfam" id="PF04307">
    <property type="entry name" value="YdjM"/>
    <property type="match status" value="1"/>
</dbReference>
<feature type="transmembrane region" description="Helical" evidence="1">
    <location>
        <begin position="157"/>
        <end position="179"/>
    </location>
</feature>
<keyword evidence="2" id="KW-0378">Hydrolase</keyword>
<evidence type="ECO:0000256" key="1">
    <source>
        <dbReference type="SAM" id="Phobius"/>
    </source>
</evidence>
<dbReference type="PANTHER" id="PTHR40031:SF1">
    <property type="entry name" value="MEMBRANE-BOUND METAL-DEPENDENT HYDROLASE"/>
    <property type="match status" value="1"/>
</dbReference>
<keyword evidence="1" id="KW-1133">Transmembrane helix</keyword>
<dbReference type="RefSeq" id="WP_131916027.1">
    <property type="nucleotide sequence ID" value="NZ_SMLG01000005.1"/>
</dbReference>
<gene>
    <name evidence="2" type="ORF">E0I26_08300</name>
</gene>
<keyword evidence="3" id="KW-1185">Reference proteome</keyword>
<reference evidence="2 3" key="1">
    <citation type="submission" date="2019-03" db="EMBL/GenBank/DDBJ databases">
        <title>Novel species of Flavobacterium.</title>
        <authorList>
            <person name="Liu Q."/>
            <person name="Xin Y.-H."/>
        </authorList>
    </citation>
    <scope>NUCLEOTIDE SEQUENCE [LARGE SCALE GENOMIC DNA]</scope>
    <source>
        <strain evidence="2 3">LB3P52</strain>
    </source>
</reference>
<feature type="transmembrane region" description="Helical" evidence="1">
    <location>
        <begin position="85"/>
        <end position="104"/>
    </location>
</feature>
<keyword evidence="1" id="KW-0812">Transmembrane</keyword>
<dbReference type="PANTHER" id="PTHR40031">
    <property type="entry name" value="HYPOTHETICAL MEMBRANE SPANNING PROTEIN"/>
    <property type="match status" value="1"/>
</dbReference>
<accession>A0A4R5F917</accession>
<evidence type="ECO:0000313" key="3">
    <source>
        <dbReference type="Proteomes" id="UP000294814"/>
    </source>
</evidence>
<feature type="transmembrane region" description="Helical" evidence="1">
    <location>
        <begin position="59"/>
        <end position="78"/>
    </location>
</feature>
<dbReference type="GO" id="GO:0016787">
    <property type="term" value="F:hydrolase activity"/>
    <property type="evidence" value="ECO:0007669"/>
    <property type="project" value="UniProtKB-KW"/>
</dbReference>
<comment type="caution">
    <text evidence="2">The sequence shown here is derived from an EMBL/GenBank/DDBJ whole genome shotgun (WGS) entry which is preliminary data.</text>
</comment>
<dbReference type="OrthoDB" id="9781927at2"/>
<feature type="transmembrane region" description="Helical" evidence="1">
    <location>
        <begin position="124"/>
        <end position="145"/>
    </location>
</feature>
<dbReference type="AlphaFoldDB" id="A0A4R5F917"/>
<dbReference type="InterPro" id="IPR007404">
    <property type="entry name" value="YdjM-like"/>
</dbReference>